<dbReference type="AlphaFoldDB" id="A0A7G9W3T7"/>
<evidence type="ECO:0000313" key="2">
    <source>
        <dbReference type="EMBL" id="QNO13349.1"/>
    </source>
</evidence>
<gene>
    <name evidence="2" type="ORF">HYG86_00440</name>
</gene>
<evidence type="ECO:0000313" key="3">
    <source>
        <dbReference type="Proteomes" id="UP000516160"/>
    </source>
</evidence>
<proteinExistence type="predicted"/>
<feature type="domain" description="DUF7768" evidence="1">
    <location>
        <begin position="34"/>
        <end position="131"/>
    </location>
</feature>
<dbReference type="Gene3D" id="3.40.50.10400">
    <property type="entry name" value="Hypothetical protein PA1492"/>
    <property type="match status" value="1"/>
</dbReference>
<protein>
    <submittedName>
        <fullName evidence="2">DUF4406 domain-containing protein</fullName>
    </submittedName>
</protein>
<name>A0A7G9W3T7_ALKCA</name>
<dbReference type="RefSeq" id="WP_213167023.1">
    <property type="nucleotide sequence ID" value="NZ_CP058559.1"/>
</dbReference>
<dbReference type="Pfam" id="PF24963">
    <property type="entry name" value="DUF7768"/>
    <property type="match status" value="1"/>
</dbReference>
<sequence length="142" mass="16381">MSVNKFNAEGYHDPTVYEAFTNIEKEEKVKRKKKIVFICSPFAGDIEGNILKARRYGRFAATQNAVPIITHLMYPQFLEEGDPKERQLGIDMGLVLLGKCHEVWVFGDRVSPGMAVEIKKAKRWNIPIRYFSNECKEREGEK</sequence>
<evidence type="ECO:0000259" key="1">
    <source>
        <dbReference type="Pfam" id="PF24963"/>
    </source>
</evidence>
<dbReference type="Proteomes" id="UP000516160">
    <property type="component" value="Chromosome"/>
</dbReference>
<keyword evidence="3" id="KW-1185">Reference proteome</keyword>
<dbReference type="InterPro" id="IPR056670">
    <property type="entry name" value="DUF7768"/>
</dbReference>
<reference evidence="2 3" key="1">
    <citation type="submission" date="2020-07" db="EMBL/GenBank/DDBJ databases">
        <title>Alkalicella. sp. LB2 genome.</title>
        <authorList>
            <person name="Postec A."/>
            <person name="Quemeneur M."/>
        </authorList>
    </citation>
    <scope>NUCLEOTIDE SEQUENCE [LARGE SCALE GENOMIC DNA]</scope>
    <source>
        <strain evidence="2 3">LB2</strain>
    </source>
</reference>
<organism evidence="2 3">
    <name type="scientific">Alkalicella caledoniensis</name>
    <dbReference type="NCBI Taxonomy" id="2731377"/>
    <lineage>
        <taxon>Bacteria</taxon>
        <taxon>Bacillati</taxon>
        <taxon>Bacillota</taxon>
        <taxon>Clostridia</taxon>
        <taxon>Eubacteriales</taxon>
        <taxon>Proteinivoracaceae</taxon>
        <taxon>Alkalicella</taxon>
    </lineage>
</organism>
<accession>A0A7G9W3T7</accession>
<dbReference type="EMBL" id="CP058559">
    <property type="protein sequence ID" value="QNO13349.1"/>
    <property type="molecule type" value="Genomic_DNA"/>
</dbReference>
<dbReference type="KEGG" id="acae:HYG86_00440"/>